<evidence type="ECO:0000313" key="2">
    <source>
        <dbReference type="Proteomes" id="UP001168528"/>
    </source>
</evidence>
<accession>A0ABT8R7X8</accession>
<evidence type="ECO:0000313" key="1">
    <source>
        <dbReference type="EMBL" id="MDO1447298.1"/>
    </source>
</evidence>
<comment type="caution">
    <text evidence="1">The sequence shown here is derived from an EMBL/GenBank/DDBJ whole genome shotgun (WGS) entry which is preliminary data.</text>
</comment>
<sequence length="143" mass="16031">MSVIVKENVQETATSFIAPYVEAKYNAQHQVVEYKWIGHVKDQDAYTAFEKILNLCKKHKAKNIIADVTAFQGGSVQAAKWSNDVWSGQLAEAGIQKLAVNLPKSAFGEFSLKISLGEKFLAMMKVEKFTSLEQAYIWLAKKD</sequence>
<protein>
    <recommendedName>
        <fullName evidence="3">STAS/SEC14 domain-containing protein</fullName>
    </recommendedName>
</protein>
<proteinExistence type="predicted"/>
<dbReference type="Proteomes" id="UP001168528">
    <property type="component" value="Unassembled WGS sequence"/>
</dbReference>
<dbReference type="EMBL" id="JAUKPO010000006">
    <property type="protein sequence ID" value="MDO1447298.1"/>
    <property type="molecule type" value="Genomic_DNA"/>
</dbReference>
<gene>
    <name evidence="1" type="ORF">Q0590_13595</name>
</gene>
<dbReference type="InterPro" id="IPR021866">
    <property type="entry name" value="SpoIIAA-like"/>
</dbReference>
<dbReference type="Pfam" id="PF11964">
    <property type="entry name" value="SpoIIAA-like"/>
    <property type="match status" value="1"/>
</dbReference>
<name>A0ABT8R7X8_9BACT</name>
<dbReference type="RefSeq" id="WP_302038098.1">
    <property type="nucleotide sequence ID" value="NZ_JAUKPO010000006.1"/>
</dbReference>
<reference evidence="1" key="1">
    <citation type="submission" date="2023-07" db="EMBL/GenBank/DDBJ databases">
        <title>The genome sequence of Rhodocytophaga aerolata KACC 12507.</title>
        <authorList>
            <person name="Zhang X."/>
        </authorList>
    </citation>
    <scope>NUCLEOTIDE SEQUENCE</scope>
    <source>
        <strain evidence="1">KACC 12507</strain>
    </source>
</reference>
<organism evidence="1 2">
    <name type="scientific">Rhodocytophaga aerolata</name>
    <dbReference type="NCBI Taxonomy" id="455078"/>
    <lineage>
        <taxon>Bacteria</taxon>
        <taxon>Pseudomonadati</taxon>
        <taxon>Bacteroidota</taxon>
        <taxon>Cytophagia</taxon>
        <taxon>Cytophagales</taxon>
        <taxon>Rhodocytophagaceae</taxon>
        <taxon>Rhodocytophaga</taxon>
    </lineage>
</organism>
<evidence type="ECO:0008006" key="3">
    <source>
        <dbReference type="Google" id="ProtNLM"/>
    </source>
</evidence>
<keyword evidence="2" id="KW-1185">Reference proteome</keyword>